<comment type="caution">
    <text evidence="1">The sequence shown here is derived from an EMBL/GenBank/DDBJ whole genome shotgun (WGS) entry which is preliminary data.</text>
</comment>
<reference evidence="1 2" key="1">
    <citation type="submission" date="2021-06" db="EMBL/GenBank/DDBJ databases">
        <title>Caerostris darwini draft genome.</title>
        <authorList>
            <person name="Kono N."/>
            <person name="Arakawa K."/>
        </authorList>
    </citation>
    <scope>NUCLEOTIDE SEQUENCE [LARGE SCALE GENOMIC DNA]</scope>
</reference>
<sequence>MNMVCGPPAGRLTTGMVSGQVRGTEPSLTWRVSIAGTPLAPGHFKYSCCHGDGRAGGKSVAGSNRRWRGWGKGGSHVIVA</sequence>
<protein>
    <submittedName>
        <fullName evidence="1">Uncharacterized protein</fullName>
    </submittedName>
</protein>
<evidence type="ECO:0000313" key="1">
    <source>
        <dbReference type="EMBL" id="GIX94680.1"/>
    </source>
</evidence>
<evidence type="ECO:0000313" key="2">
    <source>
        <dbReference type="Proteomes" id="UP001054837"/>
    </source>
</evidence>
<accession>A0AAV4PDP2</accession>
<dbReference type="Proteomes" id="UP001054837">
    <property type="component" value="Unassembled WGS sequence"/>
</dbReference>
<name>A0AAV4PDP2_9ARAC</name>
<gene>
    <name evidence="1" type="ORF">CDAR_204811</name>
</gene>
<keyword evidence="2" id="KW-1185">Reference proteome</keyword>
<organism evidence="1 2">
    <name type="scientific">Caerostris darwini</name>
    <dbReference type="NCBI Taxonomy" id="1538125"/>
    <lineage>
        <taxon>Eukaryota</taxon>
        <taxon>Metazoa</taxon>
        <taxon>Ecdysozoa</taxon>
        <taxon>Arthropoda</taxon>
        <taxon>Chelicerata</taxon>
        <taxon>Arachnida</taxon>
        <taxon>Araneae</taxon>
        <taxon>Araneomorphae</taxon>
        <taxon>Entelegynae</taxon>
        <taxon>Araneoidea</taxon>
        <taxon>Araneidae</taxon>
        <taxon>Caerostris</taxon>
    </lineage>
</organism>
<proteinExistence type="predicted"/>
<dbReference type="AlphaFoldDB" id="A0AAV4PDP2"/>
<dbReference type="EMBL" id="BPLQ01002630">
    <property type="protein sequence ID" value="GIX94680.1"/>
    <property type="molecule type" value="Genomic_DNA"/>
</dbReference>